<protein>
    <submittedName>
        <fullName evidence="1">Uncharacterized protein</fullName>
    </submittedName>
</protein>
<organism evidence="1 2">
    <name type="scientific">Apiospora aurea</name>
    <dbReference type="NCBI Taxonomy" id="335848"/>
    <lineage>
        <taxon>Eukaryota</taxon>
        <taxon>Fungi</taxon>
        <taxon>Dikarya</taxon>
        <taxon>Ascomycota</taxon>
        <taxon>Pezizomycotina</taxon>
        <taxon>Sordariomycetes</taxon>
        <taxon>Xylariomycetidae</taxon>
        <taxon>Amphisphaeriales</taxon>
        <taxon>Apiosporaceae</taxon>
        <taxon>Apiospora</taxon>
    </lineage>
</organism>
<accession>A0ABR1QU65</accession>
<dbReference type="Proteomes" id="UP001391051">
    <property type="component" value="Unassembled WGS sequence"/>
</dbReference>
<evidence type="ECO:0000313" key="2">
    <source>
        <dbReference type="Proteomes" id="UP001391051"/>
    </source>
</evidence>
<proteinExistence type="predicted"/>
<sequence length="191" mass="21016">MDSLPVTASLSYDFGLPATAQIRSTLTEMLPTDSADKTHKLSRFLPNPGVSLCALDHAHSIVHVFLETPSANHDSGLEFSVLVIVVETFRIVCDDAVHPILEAPRHPLVRIVGPGKYQPVGDGRNTDDMQYRTSLLQVWAGVEQSLVITLSCVPSLRTWFNNMVLPAFQSMTSSVLRDFNSSLRSRSGPRD</sequence>
<name>A0ABR1QU65_9PEZI</name>
<keyword evidence="2" id="KW-1185">Reference proteome</keyword>
<reference evidence="1 2" key="1">
    <citation type="submission" date="2023-01" db="EMBL/GenBank/DDBJ databases">
        <title>Analysis of 21 Apiospora genomes using comparative genomics revels a genus with tremendous synthesis potential of carbohydrate active enzymes and secondary metabolites.</title>
        <authorList>
            <person name="Sorensen T."/>
        </authorList>
    </citation>
    <scope>NUCLEOTIDE SEQUENCE [LARGE SCALE GENOMIC DNA]</scope>
    <source>
        <strain evidence="1 2">CBS 24483</strain>
    </source>
</reference>
<evidence type="ECO:0000313" key="1">
    <source>
        <dbReference type="EMBL" id="KAK7966192.1"/>
    </source>
</evidence>
<comment type="caution">
    <text evidence="1">The sequence shown here is derived from an EMBL/GenBank/DDBJ whole genome shotgun (WGS) entry which is preliminary data.</text>
</comment>
<dbReference type="GeneID" id="92069753"/>
<gene>
    <name evidence="1" type="ORF">PG986_000469</name>
</gene>
<dbReference type="EMBL" id="JAQQWE010000001">
    <property type="protein sequence ID" value="KAK7966192.1"/>
    <property type="molecule type" value="Genomic_DNA"/>
</dbReference>
<dbReference type="RefSeq" id="XP_066705584.1">
    <property type="nucleotide sequence ID" value="XM_066836691.1"/>
</dbReference>